<keyword evidence="2" id="KW-1185">Reference proteome</keyword>
<dbReference type="Proteomes" id="UP000762676">
    <property type="component" value="Unassembled WGS sequence"/>
</dbReference>
<organism evidence="1 2">
    <name type="scientific">Elysia marginata</name>
    <dbReference type="NCBI Taxonomy" id="1093978"/>
    <lineage>
        <taxon>Eukaryota</taxon>
        <taxon>Metazoa</taxon>
        <taxon>Spiralia</taxon>
        <taxon>Lophotrochozoa</taxon>
        <taxon>Mollusca</taxon>
        <taxon>Gastropoda</taxon>
        <taxon>Heterobranchia</taxon>
        <taxon>Euthyneura</taxon>
        <taxon>Panpulmonata</taxon>
        <taxon>Sacoglossa</taxon>
        <taxon>Placobranchoidea</taxon>
        <taxon>Plakobranchidae</taxon>
        <taxon>Elysia</taxon>
    </lineage>
</organism>
<reference evidence="1 2" key="1">
    <citation type="journal article" date="2021" name="Elife">
        <title>Chloroplast acquisition without the gene transfer in kleptoplastic sea slugs, Plakobranchus ocellatus.</title>
        <authorList>
            <person name="Maeda T."/>
            <person name="Takahashi S."/>
            <person name="Yoshida T."/>
            <person name="Shimamura S."/>
            <person name="Takaki Y."/>
            <person name="Nagai Y."/>
            <person name="Toyoda A."/>
            <person name="Suzuki Y."/>
            <person name="Arimoto A."/>
            <person name="Ishii H."/>
            <person name="Satoh N."/>
            <person name="Nishiyama T."/>
            <person name="Hasebe M."/>
            <person name="Maruyama T."/>
            <person name="Minagawa J."/>
            <person name="Obokata J."/>
            <person name="Shigenobu S."/>
        </authorList>
    </citation>
    <scope>NUCLEOTIDE SEQUENCE [LARGE SCALE GENOMIC DNA]</scope>
</reference>
<dbReference type="AlphaFoldDB" id="A0AAV4EEE3"/>
<accession>A0AAV4EEE3</accession>
<dbReference type="EMBL" id="BMAT01003623">
    <property type="protein sequence ID" value="GFR59027.1"/>
    <property type="molecule type" value="Genomic_DNA"/>
</dbReference>
<protein>
    <recommendedName>
        <fullName evidence="3">PiggyBac transposable element-derived protein domain-containing protein</fullName>
    </recommendedName>
</protein>
<evidence type="ECO:0000313" key="1">
    <source>
        <dbReference type="EMBL" id="GFR59027.1"/>
    </source>
</evidence>
<evidence type="ECO:0000313" key="2">
    <source>
        <dbReference type="Proteomes" id="UP000762676"/>
    </source>
</evidence>
<comment type="caution">
    <text evidence="1">The sequence shown here is derived from an EMBL/GenBank/DDBJ whole genome shotgun (WGS) entry which is preliminary data.</text>
</comment>
<name>A0AAV4EEE3_9GAST</name>
<sequence length="135" mass="15494">MLPQGFLKDFTMRKRTIFLLWTEFTQHDVPVLIMYTSGPMDVSVKVEKEVFLETFARYKDPHAGGVRLDNFVNIMVYISNYVFHKSKGRRSLGTVLLYTQAKTSEKKIGLKPTKTPIIVKFTRKRGSAKGQSFGL</sequence>
<evidence type="ECO:0008006" key="3">
    <source>
        <dbReference type="Google" id="ProtNLM"/>
    </source>
</evidence>
<gene>
    <name evidence="1" type="ORF">ElyMa_001783600</name>
</gene>
<proteinExistence type="predicted"/>